<accession>A0A839UFL3</accession>
<organism evidence="2 3">
    <name type="scientific">Phyllobacterium trifolii</name>
    <dbReference type="NCBI Taxonomy" id="300193"/>
    <lineage>
        <taxon>Bacteria</taxon>
        <taxon>Pseudomonadati</taxon>
        <taxon>Pseudomonadota</taxon>
        <taxon>Alphaproteobacteria</taxon>
        <taxon>Hyphomicrobiales</taxon>
        <taxon>Phyllobacteriaceae</taxon>
        <taxon>Phyllobacterium</taxon>
    </lineage>
</organism>
<comment type="caution">
    <text evidence="2">The sequence shown here is derived from an EMBL/GenBank/DDBJ whole genome shotgun (WGS) entry which is preliminary data.</text>
</comment>
<dbReference type="Proteomes" id="UP000554520">
    <property type="component" value="Unassembled WGS sequence"/>
</dbReference>
<dbReference type="AlphaFoldDB" id="A0A839UFL3"/>
<dbReference type="PANTHER" id="PTHR34818">
    <property type="entry name" value="PROTEIN BLI-3"/>
    <property type="match status" value="1"/>
</dbReference>
<proteinExistence type="predicted"/>
<name>A0A839UFL3_9HYPH</name>
<dbReference type="PANTHER" id="PTHR34818:SF1">
    <property type="entry name" value="PROTEIN BLI-3"/>
    <property type="match status" value="1"/>
</dbReference>
<evidence type="ECO:0000259" key="1">
    <source>
        <dbReference type="Pfam" id="PF16242"/>
    </source>
</evidence>
<evidence type="ECO:0000313" key="3">
    <source>
        <dbReference type="Proteomes" id="UP000554520"/>
    </source>
</evidence>
<dbReference type="SUPFAM" id="SSF50475">
    <property type="entry name" value="FMN-binding split barrel"/>
    <property type="match status" value="1"/>
</dbReference>
<sequence>MPILSAQTAGTFVHRDSLQSDFRKDRKMTTPQELQQKFWETLKSDMTMMLGLVGVEESHTRPMTAQIEGDHGPIFFFTSTESSLVQNLGENSRAVATFAAKGHDLFASVHGSVAVHNDRATIDRLWNAFVAAWYEHGKDDPKLVLLRFEADRAEIWLNGSSILAGIKVLIGVDPKADYKKDVAEVTLN</sequence>
<dbReference type="InterPro" id="IPR012349">
    <property type="entry name" value="Split_barrel_FMN-bd"/>
</dbReference>
<keyword evidence="3" id="KW-1185">Reference proteome</keyword>
<gene>
    <name evidence="2" type="ORF">FHS21_005062</name>
</gene>
<feature type="domain" description="General stress protein FMN-binding split barrel" evidence="1">
    <location>
        <begin position="35"/>
        <end position="169"/>
    </location>
</feature>
<dbReference type="InterPro" id="IPR052917">
    <property type="entry name" value="Stress-Dev_Protein"/>
</dbReference>
<dbReference type="RefSeq" id="WP_312879925.1">
    <property type="nucleotide sequence ID" value="NZ_JACHXN010000021.1"/>
</dbReference>
<reference evidence="2 3" key="1">
    <citation type="submission" date="2020-08" db="EMBL/GenBank/DDBJ databases">
        <title>Genomic Encyclopedia of Type Strains, Phase III (KMG-III): the genomes of soil and plant-associated and newly described type strains.</title>
        <authorList>
            <person name="Whitman W."/>
        </authorList>
    </citation>
    <scope>NUCLEOTIDE SEQUENCE [LARGE SCALE GENOMIC DNA]</scope>
    <source>
        <strain evidence="2 3">CECT 7015</strain>
    </source>
</reference>
<dbReference type="Gene3D" id="2.30.110.10">
    <property type="entry name" value="Electron Transport, Fmn-binding Protein, Chain A"/>
    <property type="match status" value="1"/>
</dbReference>
<protein>
    <submittedName>
        <fullName evidence="2">General stress protein 26</fullName>
    </submittedName>
</protein>
<dbReference type="Pfam" id="PF16242">
    <property type="entry name" value="Pyrid_ox_like"/>
    <property type="match status" value="1"/>
</dbReference>
<evidence type="ECO:0000313" key="2">
    <source>
        <dbReference type="EMBL" id="MBB3148614.1"/>
    </source>
</evidence>
<dbReference type="InterPro" id="IPR038725">
    <property type="entry name" value="YdaG_split_barrel_FMN-bd"/>
</dbReference>
<dbReference type="EMBL" id="JACHXN010000021">
    <property type="protein sequence ID" value="MBB3148614.1"/>
    <property type="molecule type" value="Genomic_DNA"/>
</dbReference>